<reference evidence="2 3" key="1">
    <citation type="journal article" date="2016" name="Front. Microbiol.">
        <title>Genomic Resource of Rice Seed Associated Bacteria.</title>
        <authorList>
            <person name="Midha S."/>
            <person name="Bansal K."/>
            <person name="Sharma S."/>
            <person name="Kumar N."/>
            <person name="Patil P.P."/>
            <person name="Chaudhry V."/>
            <person name="Patil P.B."/>
        </authorList>
    </citation>
    <scope>NUCLEOTIDE SEQUENCE [LARGE SCALE GENOMIC DNA]</scope>
    <source>
        <strain evidence="2 3">SA3</strain>
    </source>
</reference>
<evidence type="ECO:0000256" key="1">
    <source>
        <dbReference type="SAM" id="Phobius"/>
    </source>
</evidence>
<accession>A0A8E1VA34</accession>
<feature type="non-terminal residue" evidence="2">
    <location>
        <position position="1"/>
    </location>
</feature>
<comment type="caution">
    <text evidence="2">The sequence shown here is derived from an EMBL/GenBank/DDBJ whole genome shotgun (WGS) entry which is preliminary data.</text>
</comment>
<name>A0A8E1VA34_9GAMM</name>
<protein>
    <submittedName>
        <fullName evidence="2">Uncharacterized protein</fullName>
    </submittedName>
</protein>
<dbReference type="Proteomes" id="UP000071979">
    <property type="component" value="Unassembled WGS sequence"/>
</dbReference>
<keyword evidence="1" id="KW-0472">Membrane</keyword>
<organism evidence="2 3">
    <name type="scientific">Pantoea dispersa</name>
    <dbReference type="NCBI Taxonomy" id="59814"/>
    <lineage>
        <taxon>Bacteria</taxon>
        <taxon>Pseudomonadati</taxon>
        <taxon>Pseudomonadota</taxon>
        <taxon>Gammaproteobacteria</taxon>
        <taxon>Enterobacterales</taxon>
        <taxon>Erwiniaceae</taxon>
        <taxon>Pantoea</taxon>
    </lineage>
</organism>
<feature type="transmembrane region" description="Helical" evidence="1">
    <location>
        <begin position="65"/>
        <end position="84"/>
    </location>
</feature>
<feature type="transmembrane region" description="Helical" evidence="1">
    <location>
        <begin position="33"/>
        <end position="53"/>
    </location>
</feature>
<proteinExistence type="predicted"/>
<keyword evidence="1" id="KW-1133">Transmembrane helix</keyword>
<sequence length="92" mass="10279">IIGFITSGITFYFVRLLINYFNAGLHPSDLSDIGPSIGAILLGFYVIYVFHYLSSKSSEMTAAKLITLGFVYTTTLLLFSLEMMNLNRLKIS</sequence>
<evidence type="ECO:0000313" key="3">
    <source>
        <dbReference type="Proteomes" id="UP000071979"/>
    </source>
</evidence>
<dbReference type="EMBL" id="LDSE01000017">
    <property type="protein sequence ID" value="KTS68129.1"/>
    <property type="molecule type" value="Genomic_DNA"/>
</dbReference>
<keyword evidence="1" id="KW-0812">Transmembrane</keyword>
<gene>
    <name evidence="2" type="ORF">SA3R_08380</name>
</gene>
<dbReference type="AlphaFoldDB" id="A0A8E1VA34"/>
<evidence type="ECO:0000313" key="2">
    <source>
        <dbReference type="EMBL" id="KTS68129.1"/>
    </source>
</evidence>